<sequence length="102" mass="11704">MNTKHTEKEEYTLAKAIRFVCTILQKLVRILMKVINSDRMDKEQVRGSVLRICFILETILLLSQLVDQRSNRFTPSKLLLPEFGPLIVDSTGMSQNILVSQP</sequence>
<comment type="caution">
    <text evidence="1">The sequence shown here is derived from an EMBL/GenBank/DDBJ whole genome shotgun (WGS) entry which is preliminary data.</text>
</comment>
<proteinExistence type="predicted"/>
<accession>A0ACC0WBG9</accession>
<organism evidence="1 2">
    <name type="scientific">Peronosclerospora sorghi</name>
    <dbReference type="NCBI Taxonomy" id="230839"/>
    <lineage>
        <taxon>Eukaryota</taxon>
        <taxon>Sar</taxon>
        <taxon>Stramenopiles</taxon>
        <taxon>Oomycota</taxon>
        <taxon>Peronosporomycetes</taxon>
        <taxon>Peronosporales</taxon>
        <taxon>Peronosporaceae</taxon>
        <taxon>Peronosclerospora</taxon>
    </lineage>
</organism>
<protein>
    <submittedName>
        <fullName evidence="1">Uncharacterized protein</fullName>
    </submittedName>
</protein>
<dbReference type="EMBL" id="CM047582">
    <property type="protein sequence ID" value="KAI9915902.1"/>
    <property type="molecule type" value="Genomic_DNA"/>
</dbReference>
<reference evidence="1 2" key="1">
    <citation type="journal article" date="2022" name="bioRxiv">
        <title>The genome of the oomycete Peronosclerospora sorghi, a cosmopolitan pathogen of maize and sorghum, is inflated with dispersed pseudogenes.</title>
        <authorList>
            <person name="Fletcher K."/>
            <person name="Martin F."/>
            <person name="Isakeit T."/>
            <person name="Cavanaugh K."/>
            <person name="Magill C."/>
            <person name="Michelmore R."/>
        </authorList>
    </citation>
    <scope>NUCLEOTIDE SEQUENCE [LARGE SCALE GENOMIC DNA]</scope>
    <source>
        <strain evidence="1">P6</strain>
    </source>
</reference>
<evidence type="ECO:0000313" key="1">
    <source>
        <dbReference type="EMBL" id="KAI9915902.1"/>
    </source>
</evidence>
<keyword evidence="2" id="KW-1185">Reference proteome</keyword>
<name>A0ACC0WBG9_9STRA</name>
<dbReference type="Proteomes" id="UP001163321">
    <property type="component" value="Chromosome 3"/>
</dbReference>
<evidence type="ECO:0000313" key="2">
    <source>
        <dbReference type="Proteomes" id="UP001163321"/>
    </source>
</evidence>
<gene>
    <name evidence="1" type="ORF">PsorP6_007956</name>
</gene>